<keyword evidence="3 6" id="KW-0812">Transmembrane</keyword>
<sequence length="138" mass="14423">MARRPVDIVGAGQLLLAVSLMAAGQLFMRRGMLDFGPVDSFADFGRLVRGGLASPASIPFVWAGMIVYAAAVMVWLQVLSRMALSIAFPLMGLSYVLVYLGAAAWPALDEPLSLQRFAGTGLIMCGVALVAGSGSKAC</sequence>
<keyword evidence="5 6" id="KW-0472">Membrane</keyword>
<evidence type="ECO:0000256" key="3">
    <source>
        <dbReference type="ARBA" id="ARBA00022692"/>
    </source>
</evidence>
<evidence type="ECO:0000256" key="6">
    <source>
        <dbReference type="SAM" id="Phobius"/>
    </source>
</evidence>
<feature type="transmembrane region" description="Helical" evidence="6">
    <location>
        <begin position="60"/>
        <end position="79"/>
    </location>
</feature>
<dbReference type="InterPro" id="IPR037185">
    <property type="entry name" value="EmrE-like"/>
</dbReference>
<proteinExistence type="predicted"/>
<protein>
    <submittedName>
        <fullName evidence="7">4-amino-4-deoxy-L-arabinose transferase</fullName>
    </submittedName>
</protein>
<dbReference type="Proteomes" id="UP000283993">
    <property type="component" value="Unassembled WGS sequence"/>
</dbReference>
<accession>A0A423PVC7</accession>
<evidence type="ECO:0000313" key="7">
    <source>
        <dbReference type="EMBL" id="ROO29535.1"/>
    </source>
</evidence>
<dbReference type="PANTHER" id="PTHR30561">
    <property type="entry name" value="SMR FAMILY PROTON-DEPENDENT DRUG EFFLUX TRANSPORTER SUGE"/>
    <property type="match status" value="1"/>
</dbReference>
<keyword evidence="2" id="KW-1003">Cell membrane</keyword>
<gene>
    <name evidence="7" type="ORF">SAOR_03575</name>
</gene>
<dbReference type="GO" id="GO:0005886">
    <property type="term" value="C:plasma membrane"/>
    <property type="evidence" value="ECO:0007669"/>
    <property type="project" value="UniProtKB-SubCell"/>
</dbReference>
<dbReference type="InterPro" id="IPR000390">
    <property type="entry name" value="Small_drug/metabolite_transptr"/>
</dbReference>
<comment type="subcellular location">
    <subcellularLocation>
        <location evidence="1">Cell membrane</location>
        <topology evidence="1">Multi-pass membrane protein</topology>
    </subcellularLocation>
</comment>
<dbReference type="RefSeq" id="WP_123630247.1">
    <property type="nucleotide sequence ID" value="NZ_AYKH01000004.1"/>
</dbReference>
<dbReference type="Gene3D" id="1.10.3730.20">
    <property type="match status" value="1"/>
</dbReference>
<evidence type="ECO:0000313" key="8">
    <source>
        <dbReference type="Proteomes" id="UP000283993"/>
    </source>
</evidence>
<comment type="caution">
    <text evidence="7">The sequence shown here is derived from an EMBL/GenBank/DDBJ whole genome shotgun (WGS) entry which is preliminary data.</text>
</comment>
<evidence type="ECO:0000256" key="5">
    <source>
        <dbReference type="ARBA" id="ARBA00023136"/>
    </source>
</evidence>
<keyword evidence="8" id="KW-1185">Reference proteome</keyword>
<keyword evidence="4 6" id="KW-1133">Transmembrane helix</keyword>
<dbReference type="GO" id="GO:0016740">
    <property type="term" value="F:transferase activity"/>
    <property type="evidence" value="ECO:0007669"/>
    <property type="project" value="UniProtKB-KW"/>
</dbReference>
<dbReference type="EMBL" id="AYKH01000004">
    <property type="protein sequence ID" value="ROO29535.1"/>
    <property type="molecule type" value="Genomic_DNA"/>
</dbReference>
<evidence type="ECO:0000256" key="2">
    <source>
        <dbReference type="ARBA" id="ARBA00022475"/>
    </source>
</evidence>
<dbReference type="GO" id="GO:0022857">
    <property type="term" value="F:transmembrane transporter activity"/>
    <property type="evidence" value="ECO:0007669"/>
    <property type="project" value="InterPro"/>
</dbReference>
<keyword evidence="7" id="KW-0808">Transferase</keyword>
<evidence type="ECO:0000256" key="4">
    <source>
        <dbReference type="ARBA" id="ARBA00022989"/>
    </source>
</evidence>
<feature type="transmembrane region" description="Helical" evidence="6">
    <location>
        <begin position="86"/>
        <end position="108"/>
    </location>
</feature>
<evidence type="ECO:0000256" key="1">
    <source>
        <dbReference type="ARBA" id="ARBA00004651"/>
    </source>
</evidence>
<dbReference type="PANTHER" id="PTHR30561:SF9">
    <property type="entry name" value="4-AMINO-4-DEOXY-L-ARABINOSE-PHOSPHOUNDECAPRENOL FLIPPASE SUBUNIT ARNF-RELATED"/>
    <property type="match status" value="1"/>
</dbReference>
<reference evidence="7 8" key="1">
    <citation type="submission" date="2013-10" db="EMBL/GenBank/DDBJ databases">
        <title>Salinisphaera orenii MK-B5 Genome Sequencing.</title>
        <authorList>
            <person name="Lai Q."/>
            <person name="Li C."/>
            <person name="Shao Z."/>
        </authorList>
    </citation>
    <scope>NUCLEOTIDE SEQUENCE [LARGE SCALE GENOMIC DNA]</scope>
    <source>
        <strain evidence="7 8">MK-B5</strain>
    </source>
</reference>
<organism evidence="7 8">
    <name type="scientific">Salinisphaera orenii MK-B5</name>
    <dbReference type="NCBI Taxonomy" id="856730"/>
    <lineage>
        <taxon>Bacteria</taxon>
        <taxon>Pseudomonadati</taxon>
        <taxon>Pseudomonadota</taxon>
        <taxon>Gammaproteobacteria</taxon>
        <taxon>Salinisphaerales</taxon>
        <taxon>Salinisphaeraceae</taxon>
        <taxon>Salinisphaera</taxon>
    </lineage>
</organism>
<name>A0A423PVC7_9GAMM</name>
<dbReference type="AlphaFoldDB" id="A0A423PVC7"/>
<feature type="transmembrane region" description="Helical" evidence="6">
    <location>
        <begin position="114"/>
        <end position="132"/>
    </location>
</feature>
<dbReference type="SUPFAM" id="SSF103481">
    <property type="entry name" value="Multidrug resistance efflux transporter EmrE"/>
    <property type="match status" value="1"/>
</dbReference>